<evidence type="ECO:0000313" key="3">
    <source>
        <dbReference type="Proteomes" id="UP001570071"/>
    </source>
</evidence>
<keyword evidence="3" id="KW-1185">Reference proteome</keyword>
<evidence type="ECO:0000256" key="1">
    <source>
        <dbReference type="SAM" id="SignalP"/>
    </source>
</evidence>
<name>A0ABV4MQX0_9VIBR</name>
<dbReference type="Proteomes" id="UP001570071">
    <property type="component" value="Unassembled WGS sequence"/>
</dbReference>
<protein>
    <recommendedName>
        <fullName evidence="4">Lipoprotein</fullName>
    </recommendedName>
</protein>
<evidence type="ECO:0008006" key="4">
    <source>
        <dbReference type="Google" id="ProtNLM"/>
    </source>
</evidence>
<feature type="chain" id="PRO_5046161717" description="Lipoprotein" evidence="1">
    <location>
        <begin position="24"/>
        <end position="125"/>
    </location>
</feature>
<dbReference type="PROSITE" id="PS51257">
    <property type="entry name" value="PROKAR_LIPOPROTEIN"/>
    <property type="match status" value="1"/>
</dbReference>
<organism evidence="2 3">
    <name type="scientific">Vibrio pomeroyi</name>
    <dbReference type="NCBI Taxonomy" id="198832"/>
    <lineage>
        <taxon>Bacteria</taxon>
        <taxon>Pseudomonadati</taxon>
        <taxon>Pseudomonadota</taxon>
        <taxon>Gammaproteobacteria</taxon>
        <taxon>Vibrionales</taxon>
        <taxon>Vibrionaceae</taxon>
        <taxon>Vibrio</taxon>
    </lineage>
</organism>
<dbReference type="EMBL" id="JBFSSG010000001">
    <property type="protein sequence ID" value="MEZ8719537.1"/>
    <property type="molecule type" value="Genomic_DNA"/>
</dbReference>
<proteinExistence type="predicted"/>
<comment type="caution">
    <text evidence="2">The sequence shown here is derived from an EMBL/GenBank/DDBJ whole genome shotgun (WGS) entry which is preliminary data.</text>
</comment>
<feature type="signal peptide" evidence="1">
    <location>
        <begin position="1"/>
        <end position="23"/>
    </location>
</feature>
<reference evidence="2 3" key="1">
    <citation type="journal article" date="2024" name="ISME J.">
        <title>Tailless and filamentous prophages are predominant in marine Vibrio.</title>
        <authorList>
            <person name="Steensen K."/>
            <person name="Seneca J."/>
            <person name="Bartlau N."/>
            <person name="Yu X.A."/>
            <person name="Hussain F.A."/>
            <person name="Polz M.F."/>
        </authorList>
    </citation>
    <scope>NUCLEOTIDE SEQUENCE [LARGE SCALE GENOMIC DNA]</scope>
    <source>
        <strain evidence="2 3">10N.239.312.F12</strain>
    </source>
</reference>
<gene>
    <name evidence="2" type="ORF">AB6D66_00565</name>
</gene>
<keyword evidence="1" id="KW-0732">Signal</keyword>
<accession>A0ABV4MQX0</accession>
<sequence>MNTKMKMGLLALTTSIMVGCASTAPNPAVVERIDQLSQVCPGCAQSLQFIGEQEEKHCGIPFEVERIEVIAKTSEFYAFSLALRSILPQEKYETVLTVAAEEVDCDQIKWIANTKNHLQEIFVAK</sequence>
<evidence type="ECO:0000313" key="2">
    <source>
        <dbReference type="EMBL" id="MEZ8719537.1"/>
    </source>
</evidence>
<dbReference type="RefSeq" id="WP_269337303.1">
    <property type="nucleotide sequence ID" value="NZ_JBFSSG010000001.1"/>
</dbReference>